<proteinExistence type="predicted"/>
<sequence>MELRSHSKRKISTIWSFFLYPIRRMIRSAGTPIGTGLMAFLRGRSETESTLIEQDLLFLLEDPDRIRIGWVKRRIFSFETNQKWKGFNWNMKT</sequence>
<dbReference type="EMBL" id="MK281380">
    <property type="protein sequence ID" value="UFP91485.1"/>
    <property type="molecule type" value="Genomic_DNA"/>
</dbReference>
<dbReference type="GO" id="GO:0005840">
    <property type="term" value="C:ribosome"/>
    <property type="evidence" value="ECO:0007669"/>
    <property type="project" value="UniProtKB-KW"/>
</dbReference>
<evidence type="ECO:0000313" key="1">
    <source>
        <dbReference type="EMBL" id="UFP91485.1"/>
    </source>
</evidence>
<keyword evidence="1" id="KW-0689">Ribosomal protein</keyword>
<gene>
    <name evidence="1" type="primary">rps16</name>
</gene>
<protein>
    <submittedName>
        <fullName evidence="1">Ribosomal protein S16</fullName>
    </submittedName>
</protein>
<keyword evidence="1" id="KW-0687">Ribonucleoprotein</keyword>
<keyword evidence="1" id="KW-0934">Plastid</keyword>
<geneLocation type="chloroplast" evidence="1"/>
<dbReference type="AlphaFoldDB" id="A0A8K1SNW0"/>
<keyword evidence="1" id="KW-0150">Chloroplast</keyword>
<reference evidence="1" key="1">
    <citation type="submission" date="2018-12" db="EMBL/GenBank/DDBJ databases">
        <title>The complete chloroplast genome of Corydalis trisecta.</title>
        <authorList>
            <person name="She R."/>
            <person name="Zhao P."/>
        </authorList>
    </citation>
    <scope>NUCLEOTIDE SEQUENCE</scope>
</reference>
<organism evidence="1">
    <name type="scientific">Corydalis trisecta</name>
    <dbReference type="NCBI Taxonomy" id="2682942"/>
    <lineage>
        <taxon>Eukaryota</taxon>
        <taxon>Viridiplantae</taxon>
        <taxon>Streptophyta</taxon>
        <taxon>Embryophyta</taxon>
        <taxon>Tracheophyta</taxon>
        <taxon>Spermatophyta</taxon>
        <taxon>Magnoliopsida</taxon>
        <taxon>Ranunculales</taxon>
        <taxon>Papaveraceae</taxon>
        <taxon>Fumarioideae</taxon>
        <taxon>Corydalis</taxon>
    </lineage>
</organism>
<accession>A0A8K1SNW0</accession>
<name>A0A8K1SNW0_9MAGN</name>